<evidence type="ECO:0000256" key="4">
    <source>
        <dbReference type="ARBA" id="ARBA00022840"/>
    </source>
</evidence>
<dbReference type="EMBL" id="CP001843">
    <property type="protein sequence ID" value="AEF85543.1"/>
    <property type="molecule type" value="Genomic_DNA"/>
</dbReference>
<keyword evidence="3" id="KW-0547">Nucleotide-binding</keyword>
<evidence type="ECO:0000256" key="3">
    <source>
        <dbReference type="ARBA" id="ARBA00022741"/>
    </source>
</evidence>
<dbReference type="PROSITE" id="PS50893">
    <property type="entry name" value="ABC_TRANSPORTER_2"/>
    <property type="match status" value="1"/>
</dbReference>
<dbReference type="GO" id="GO:0055085">
    <property type="term" value="P:transmembrane transport"/>
    <property type="evidence" value="ECO:0007669"/>
    <property type="project" value="UniProtKB-ARBA"/>
</dbReference>
<dbReference type="SUPFAM" id="SSF52540">
    <property type="entry name" value="P-loop containing nucleoside triphosphate hydrolases"/>
    <property type="match status" value="1"/>
</dbReference>
<dbReference type="eggNOG" id="COG4608">
    <property type="taxonomic scope" value="Bacteria"/>
</dbReference>
<reference evidence="7" key="1">
    <citation type="submission" date="2009-12" db="EMBL/GenBank/DDBJ databases">
        <title>Complete sequence of Treponema primitia strain ZAS-2.</title>
        <authorList>
            <person name="Tetu S.G."/>
            <person name="Matson E."/>
            <person name="Ren Q."/>
            <person name="Seshadri R."/>
            <person name="Elbourne L."/>
            <person name="Hassan K.A."/>
            <person name="Durkin A."/>
            <person name="Radune D."/>
            <person name="Mohamoud Y."/>
            <person name="Shay R."/>
            <person name="Jin S."/>
            <person name="Zhang X."/>
            <person name="Lucey K."/>
            <person name="Ballor N.R."/>
            <person name="Ottesen E."/>
            <person name="Rosenthal R."/>
            <person name="Allen A."/>
            <person name="Leadbetter J.R."/>
            <person name="Paulsen I.T."/>
        </authorList>
    </citation>
    <scope>NUCLEOTIDE SEQUENCE [LARGE SCALE GENOMIC DNA]</scope>
    <source>
        <strain evidence="7">ATCC BAA-887 / DSM 12427 / ZAS-2</strain>
    </source>
</reference>
<evidence type="ECO:0000256" key="2">
    <source>
        <dbReference type="ARBA" id="ARBA00022448"/>
    </source>
</evidence>
<dbReference type="CDD" id="cd03257">
    <property type="entry name" value="ABC_NikE_OppD_transporters"/>
    <property type="match status" value="1"/>
</dbReference>
<dbReference type="SMART" id="SM00382">
    <property type="entry name" value="AAA"/>
    <property type="match status" value="1"/>
</dbReference>
<sequence length="339" mass="38063">MNSNTLISVRGLKKYFPLKRQILDALAGKPLESLRAVDGVDLDIQEGETLGLVGESGCGKSTLARTIIRLYKPDEGDIIFRGVNLARLGERSLRPHRKNLQMIFQDPYSSLNPRMSVHDTLAEAILFHKICAKDQMEAKIREVMDMVGLTQDAAERLPSEFSGGQRQRIGIARAVILNPQMIIADEPVSALDVSIQAQVINLLSDLQSRLNLTMLFISHDLRVVRHITGKVAVMYMGRIVELSSTKGLFEKPLHPYSDVLLRAEPGLDPRLRTREIVIKGEPPSPINLPRGCRFHPRCKFRQKECQEREPSLAEAAPGRMVACHYPLNIQGSFPYQHVY</sequence>
<dbReference type="PANTHER" id="PTHR43776:SF7">
    <property type="entry name" value="D,D-DIPEPTIDE TRANSPORT ATP-BINDING PROTEIN DDPF-RELATED"/>
    <property type="match status" value="1"/>
</dbReference>
<dbReference type="GO" id="GO:0016887">
    <property type="term" value="F:ATP hydrolysis activity"/>
    <property type="evidence" value="ECO:0007669"/>
    <property type="project" value="InterPro"/>
</dbReference>
<dbReference type="GO" id="GO:0015833">
    <property type="term" value="P:peptide transport"/>
    <property type="evidence" value="ECO:0007669"/>
    <property type="project" value="InterPro"/>
</dbReference>
<evidence type="ECO:0000313" key="6">
    <source>
        <dbReference type="EMBL" id="AEF85543.1"/>
    </source>
</evidence>
<keyword evidence="7" id="KW-1185">Reference proteome</keyword>
<dbReference type="NCBIfam" id="TIGR01727">
    <property type="entry name" value="oligo_HPY"/>
    <property type="match status" value="1"/>
</dbReference>
<dbReference type="InterPro" id="IPR050319">
    <property type="entry name" value="ABC_transp_ATP-bind"/>
</dbReference>
<dbReference type="Proteomes" id="UP000009223">
    <property type="component" value="Chromosome"/>
</dbReference>
<dbReference type="Gene3D" id="3.40.50.300">
    <property type="entry name" value="P-loop containing nucleotide triphosphate hydrolases"/>
    <property type="match status" value="1"/>
</dbReference>
<dbReference type="OrthoDB" id="337094at2"/>
<name>F5YHF4_TREPZ</name>
<keyword evidence="2" id="KW-0813">Transport</keyword>
<evidence type="ECO:0000259" key="5">
    <source>
        <dbReference type="PROSITE" id="PS50893"/>
    </source>
</evidence>
<dbReference type="InterPro" id="IPR003439">
    <property type="entry name" value="ABC_transporter-like_ATP-bd"/>
</dbReference>
<dbReference type="InterPro" id="IPR003593">
    <property type="entry name" value="AAA+_ATPase"/>
</dbReference>
<keyword evidence="4 6" id="KW-0067">ATP-binding</keyword>
<dbReference type="InterPro" id="IPR013563">
    <property type="entry name" value="Oligopep_ABC_C"/>
</dbReference>
<dbReference type="PROSITE" id="PS00211">
    <property type="entry name" value="ABC_TRANSPORTER_1"/>
    <property type="match status" value="1"/>
</dbReference>
<proteinExistence type="inferred from homology"/>
<dbReference type="KEGG" id="tpi:TREPR_2428"/>
<dbReference type="FunFam" id="3.40.50.300:FF:000016">
    <property type="entry name" value="Oligopeptide ABC transporter ATP-binding component"/>
    <property type="match status" value="1"/>
</dbReference>
<dbReference type="HOGENOM" id="CLU_000604_1_23_12"/>
<dbReference type="Pfam" id="PF00005">
    <property type="entry name" value="ABC_tran"/>
    <property type="match status" value="1"/>
</dbReference>
<dbReference type="AlphaFoldDB" id="F5YHF4"/>
<feature type="domain" description="ABC transporter" evidence="5">
    <location>
        <begin position="7"/>
        <end position="261"/>
    </location>
</feature>
<comment type="similarity">
    <text evidence="1">Belongs to the ABC transporter superfamily.</text>
</comment>
<protein>
    <submittedName>
        <fullName evidence="6">Oligopeptide transport ATP-binding protein AppF</fullName>
    </submittedName>
</protein>
<dbReference type="PANTHER" id="PTHR43776">
    <property type="entry name" value="TRANSPORT ATP-BINDING PROTEIN"/>
    <property type="match status" value="1"/>
</dbReference>
<dbReference type="STRING" id="545694.TREPR_2428"/>
<reference evidence="6 7" key="2">
    <citation type="journal article" date="2011" name="ISME J.">
        <title>RNA-seq reveals cooperative metabolic interactions between two termite-gut spirochete species in co-culture.</title>
        <authorList>
            <person name="Rosenthal A.Z."/>
            <person name="Matson E.G."/>
            <person name="Eldar A."/>
            <person name="Leadbetter J.R."/>
        </authorList>
    </citation>
    <scope>NUCLEOTIDE SEQUENCE [LARGE SCALE GENOMIC DNA]</scope>
    <source>
        <strain evidence="7">ATCC BAA-887 / DSM 12427 / ZAS-2</strain>
    </source>
</reference>
<evidence type="ECO:0000313" key="7">
    <source>
        <dbReference type="Proteomes" id="UP000009223"/>
    </source>
</evidence>
<dbReference type="RefSeq" id="WP_015707779.1">
    <property type="nucleotide sequence ID" value="NC_015578.1"/>
</dbReference>
<organism evidence="6 7">
    <name type="scientific">Treponema primitia (strain ATCC BAA-887 / DSM 12427 / ZAS-2)</name>
    <dbReference type="NCBI Taxonomy" id="545694"/>
    <lineage>
        <taxon>Bacteria</taxon>
        <taxon>Pseudomonadati</taxon>
        <taxon>Spirochaetota</taxon>
        <taxon>Spirochaetia</taxon>
        <taxon>Spirochaetales</taxon>
        <taxon>Treponemataceae</taxon>
        <taxon>Treponema</taxon>
    </lineage>
</organism>
<dbReference type="GO" id="GO:0005524">
    <property type="term" value="F:ATP binding"/>
    <property type="evidence" value="ECO:0007669"/>
    <property type="project" value="UniProtKB-KW"/>
</dbReference>
<dbReference type="InterPro" id="IPR017871">
    <property type="entry name" value="ABC_transporter-like_CS"/>
</dbReference>
<evidence type="ECO:0000256" key="1">
    <source>
        <dbReference type="ARBA" id="ARBA00005417"/>
    </source>
</evidence>
<dbReference type="InterPro" id="IPR027417">
    <property type="entry name" value="P-loop_NTPase"/>
</dbReference>
<dbReference type="Pfam" id="PF08352">
    <property type="entry name" value="oligo_HPY"/>
    <property type="match status" value="1"/>
</dbReference>
<accession>F5YHF4</accession>
<gene>
    <name evidence="6" type="ordered locus">TREPR_2428</name>
</gene>